<evidence type="ECO:0000259" key="2">
    <source>
        <dbReference type="Pfam" id="PF13401"/>
    </source>
</evidence>
<protein>
    <recommendedName>
        <fullName evidence="2">ORC1/DEAH AAA+ ATPase domain-containing protein</fullName>
    </recommendedName>
</protein>
<dbReference type="OrthoDB" id="5593847at2"/>
<feature type="region of interest" description="Disordered" evidence="1">
    <location>
        <begin position="418"/>
        <end position="460"/>
    </location>
</feature>
<dbReference type="RefSeq" id="WP_139755577.1">
    <property type="nucleotide sequence ID" value="NZ_CP039852.1"/>
</dbReference>
<organism evidence="3 4">
    <name type="scientific">Salinimonas iocasae</name>
    <dbReference type="NCBI Taxonomy" id="2572577"/>
    <lineage>
        <taxon>Bacteria</taxon>
        <taxon>Pseudomonadati</taxon>
        <taxon>Pseudomonadota</taxon>
        <taxon>Gammaproteobacteria</taxon>
        <taxon>Alteromonadales</taxon>
        <taxon>Alteromonadaceae</taxon>
        <taxon>Alteromonas/Salinimonas group</taxon>
        <taxon>Salinimonas</taxon>
    </lineage>
</organism>
<dbReference type="Proteomes" id="UP000304912">
    <property type="component" value="Chromosome"/>
</dbReference>
<keyword evidence="4" id="KW-1185">Reference proteome</keyword>
<sequence>MSFAEPYEWYPAEYRTHFDIQCQGNPLIEALYPQYSEAEFLGFITNTPELPYNFFNLPFEHAQRYIKRLEKAYIPSPLDYEIYRHIHSEMVNGYVHRNPITPMQQAKMLGVARGQFVPNPHNNKQTASGSCTLLSGISGIGKTERVQLILKMFQPVIRHELYQGHPLIIDQVPTVSFEISNLKSVKALGVNFFKATDKLVGTNYTQQWYKGKQATYAFLIEMQLLAERFGIGITHIDECQKLLAEAKKDDSPTIQYLESLFNNVGVPIIMTSTEEGVELFDSKSNSDDESLRKFTTTRRLTSGRDIRCEKLSFFDDEFQQFIDCFLPPYLFNGTPARYEEFKAQLYEHSQGVHQVLNKLLRLFLDNLHRKRPEPSQYSDVLKAVFDNQFVKLKPALQALKNKSAQTYELEMEKLRDYKDDELSQMQDDKFESAGEPLEPRTLHTSVKGPRVCSERELRKL</sequence>
<dbReference type="InterPro" id="IPR049945">
    <property type="entry name" value="AAA_22"/>
</dbReference>
<dbReference type="KEGG" id="salk:FBQ74_04730"/>
<dbReference type="Pfam" id="PF13401">
    <property type="entry name" value="AAA_22"/>
    <property type="match status" value="1"/>
</dbReference>
<dbReference type="EMBL" id="CP039852">
    <property type="protein sequence ID" value="QCZ92828.1"/>
    <property type="molecule type" value="Genomic_DNA"/>
</dbReference>
<reference evidence="3 4" key="1">
    <citation type="submission" date="2019-04" db="EMBL/GenBank/DDBJ databases">
        <title>Salinimonas iocasae sp. nov., a halophilic bacterium isolated from the outer tube casing of tubeworms in Okinawa Trough.</title>
        <authorList>
            <person name="Zhang H."/>
            <person name="Wang H."/>
            <person name="Li C."/>
        </authorList>
    </citation>
    <scope>NUCLEOTIDE SEQUENCE [LARGE SCALE GENOMIC DNA]</scope>
    <source>
        <strain evidence="3 4">KX18D6</strain>
    </source>
</reference>
<dbReference type="SUPFAM" id="SSF52540">
    <property type="entry name" value="P-loop containing nucleoside triphosphate hydrolases"/>
    <property type="match status" value="1"/>
</dbReference>
<feature type="compositionally biased region" description="Basic and acidic residues" evidence="1">
    <location>
        <begin position="418"/>
        <end position="441"/>
    </location>
</feature>
<evidence type="ECO:0000313" key="3">
    <source>
        <dbReference type="EMBL" id="QCZ92828.1"/>
    </source>
</evidence>
<dbReference type="GO" id="GO:0016887">
    <property type="term" value="F:ATP hydrolysis activity"/>
    <property type="evidence" value="ECO:0007669"/>
    <property type="project" value="InterPro"/>
</dbReference>
<accession>A0A5B7YBD3</accession>
<evidence type="ECO:0000313" key="4">
    <source>
        <dbReference type="Proteomes" id="UP000304912"/>
    </source>
</evidence>
<dbReference type="InterPro" id="IPR027417">
    <property type="entry name" value="P-loop_NTPase"/>
</dbReference>
<evidence type="ECO:0000256" key="1">
    <source>
        <dbReference type="SAM" id="MobiDB-lite"/>
    </source>
</evidence>
<gene>
    <name evidence="3" type="ORF">FBQ74_04730</name>
</gene>
<name>A0A5B7YBD3_9ALTE</name>
<proteinExistence type="predicted"/>
<dbReference type="AlphaFoldDB" id="A0A5B7YBD3"/>
<feature type="domain" description="ORC1/DEAH AAA+ ATPase" evidence="2">
    <location>
        <begin position="129"/>
        <end position="275"/>
    </location>
</feature>